<dbReference type="AlphaFoldDB" id="A0A6G0XXZ0"/>
<accession>A0A6G0XXZ0</accession>
<evidence type="ECO:0000313" key="3">
    <source>
        <dbReference type="Proteomes" id="UP000481153"/>
    </source>
</evidence>
<organism evidence="2 3">
    <name type="scientific">Aphanomyces euteiches</name>
    <dbReference type="NCBI Taxonomy" id="100861"/>
    <lineage>
        <taxon>Eukaryota</taxon>
        <taxon>Sar</taxon>
        <taxon>Stramenopiles</taxon>
        <taxon>Oomycota</taxon>
        <taxon>Saprolegniomycetes</taxon>
        <taxon>Saprolegniales</taxon>
        <taxon>Verrucalvaceae</taxon>
        <taxon>Aphanomyces</taxon>
    </lineage>
</organism>
<feature type="compositionally biased region" description="Low complexity" evidence="1">
    <location>
        <begin position="280"/>
        <end position="299"/>
    </location>
</feature>
<protein>
    <submittedName>
        <fullName evidence="2">Uncharacterized protein</fullName>
    </submittedName>
</protein>
<keyword evidence="3" id="KW-1185">Reference proteome</keyword>
<dbReference type="Proteomes" id="UP000481153">
    <property type="component" value="Unassembled WGS sequence"/>
</dbReference>
<sequence length="320" mass="35061">MRRSKDNNDVRIAQQQYYAFRHTYMDKKAFKGLHTMLQGPESHADPYEIARGPGYIDPKVPVTKRPLSLYKADRSTSLHLVLPLHTEAIYDVDHGIAYDSKSKGNAAPLKSATPRFPESARPVPGPGSYHSELFHGAFPTLLKCVTARDVQQEHQAKIQELKNLMGVAPPPTAQPNATPATDHAMPRRPFKKPMYKATPGRRRCVDELDLQNAALACTSPLVARLTPKNAYNGSYAKVMAVTTPRYRQLFSPNNKAHFITDDTPTTADTTTNQNAAGNVPTTAPTETPGPAEPAAETPTLSLTSQVIKQEISLSDAIAPE</sequence>
<feature type="compositionally biased region" description="Basic residues" evidence="1">
    <location>
        <begin position="186"/>
        <end position="196"/>
    </location>
</feature>
<feature type="region of interest" description="Disordered" evidence="1">
    <location>
        <begin position="257"/>
        <end position="303"/>
    </location>
</feature>
<proteinExistence type="predicted"/>
<name>A0A6G0XXZ0_9STRA</name>
<reference evidence="2 3" key="1">
    <citation type="submission" date="2019-07" db="EMBL/GenBank/DDBJ databases">
        <title>Genomics analysis of Aphanomyces spp. identifies a new class of oomycete effector associated with host adaptation.</title>
        <authorList>
            <person name="Gaulin E."/>
        </authorList>
    </citation>
    <scope>NUCLEOTIDE SEQUENCE [LARGE SCALE GENOMIC DNA]</scope>
    <source>
        <strain evidence="2 3">ATCC 201684</strain>
    </source>
</reference>
<comment type="caution">
    <text evidence="2">The sequence shown here is derived from an EMBL/GenBank/DDBJ whole genome shotgun (WGS) entry which is preliminary data.</text>
</comment>
<feature type="region of interest" description="Disordered" evidence="1">
    <location>
        <begin position="166"/>
        <end position="196"/>
    </location>
</feature>
<evidence type="ECO:0000313" key="2">
    <source>
        <dbReference type="EMBL" id="KAF0745378.1"/>
    </source>
</evidence>
<gene>
    <name evidence="2" type="ORF">Ae201684_000399</name>
</gene>
<dbReference type="EMBL" id="VJMJ01000002">
    <property type="protein sequence ID" value="KAF0745378.1"/>
    <property type="molecule type" value="Genomic_DNA"/>
</dbReference>
<feature type="compositionally biased region" description="Low complexity" evidence="1">
    <location>
        <begin position="261"/>
        <end position="271"/>
    </location>
</feature>
<evidence type="ECO:0000256" key="1">
    <source>
        <dbReference type="SAM" id="MobiDB-lite"/>
    </source>
</evidence>
<feature type="region of interest" description="Disordered" evidence="1">
    <location>
        <begin position="105"/>
        <end position="124"/>
    </location>
</feature>
<dbReference type="VEuPathDB" id="FungiDB:AeMF1_016915"/>